<dbReference type="Proteomes" id="UP000222106">
    <property type="component" value="Unassembled WGS sequence"/>
</dbReference>
<sequence>MRVRQTRQVPNVLGGVAGWLWLAVIIVPIYYIVLTSLRPQSAYYTENPLTWPGEPTLDAYRLVLENNFLLYLANSVIVTVVSVALILAVSLMASYYLVRSATRLSRGTLRLVLLGIAIPIQATIIPVYYLIVQLGLYDRLVALILPSVAFAIPISVLIIVNFVRDIPGELFESMRVDGAGDWRMLLTLVLPLARPALVTVGIYDALNVWNGFLFPLILTQSSEVRVLPLSLWTYQGQFSVNVPAVLAAVTLSAVPVLAAYIVGRRQLVSGLTAGFGK</sequence>
<keyword evidence="2 7" id="KW-0813">Transport</keyword>
<feature type="transmembrane region" description="Helical" evidence="7">
    <location>
        <begin position="68"/>
        <end position="97"/>
    </location>
</feature>
<evidence type="ECO:0000256" key="6">
    <source>
        <dbReference type="ARBA" id="ARBA00023136"/>
    </source>
</evidence>
<accession>A0A2A9EP73</accession>
<feature type="transmembrane region" description="Helical" evidence="7">
    <location>
        <begin position="184"/>
        <end position="203"/>
    </location>
</feature>
<evidence type="ECO:0000313" key="9">
    <source>
        <dbReference type="EMBL" id="PFG40331.1"/>
    </source>
</evidence>
<keyword evidence="10" id="KW-1185">Reference proteome</keyword>
<evidence type="ECO:0000259" key="8">
    <source>
        <dbReference type="PROSITE" id="PS50928"/>
    </source>
</evidence>
<dbReference type="CDD" id="cd06261">
    <property type="entry name" value="TM_PBP2"/>
    <property type="match status" value="1"/>
</dbReference>
<feature type="transmembrane region" description="Helical" evidence="7">
    <location>
        <begin position="238"/>
        <end position="262"/>
    </location>
</feature>
<dbReference type="InterPro" id="IPR035906">
    <property type="entry name" value="MetI-like_sf"/>
</dbReference>
<feature type="domain" description="ABC transmembrane type-1" evidence="8">
    <location>
        <begin position="72"/>
        <end position="263"/>
    </location>
</feature>
<name>A0A2A9EP73_9MICO</name>
<dbReference type="RefSeq" id="WP_098484268.1">
    <property type="nucleotide sequence ID" value="NZ_PDJI01000004.1"/>
</dbReference>
<evidence type="ECO:0000256" key="2">
    <source>
        <dbReference type="ARBA" id="ARBA00022448"/>
    </source>
</evidence>
<dbReference type="SUPFAM" id="SSF161098">
    <property type="entry name" value="MetI-like"/>
    <property type="match status" value="1"/>
</dbReference>
<dbReference type="Gene3D" id="1.10.3720.10">
    <property type="entry name" value="MetI-like"/>
    <property type="match status" value="1"/>
</dbReference>
<evidence type="ECO:0000313" key="10">
    <source>
        <dbReference type="Proteomes" id="UP000222106"/>
    </source>
</evidence>
<dbReference type="OrthoDB" id="61122at2"/>
<gene>
    <name evidence="9" type="ORF">ATJ97_2856</name>
</gene>
<dbReference type="EMBL" id="PDJI01000004">
    <property type="protein sequence ID" value="PFG40331.1"/>
    <property type="molecule type" value="Genomic_DNA"/>
</dbReference>
<evidence type="ECO:0000256" key="4">
    <source>
        <dbReference type="ARBA" id="ARBA00022692"/>
    </source>
</evidence>
<reference evidence="9 10" key="1">
    <citation type="submission" date="2017-10" db="EMBL/GenBank/DDBJ databases">
        <title>Sequencing the genomes of 1000 actinobacteria strains.</title>
        <authorList>
            <person name="Klenk H.-P."/>
        </authorList>
    </citation>
    <scope>NUCLEOTIDE SEQUENCE [LARGE SCALE GENOMIC DNA]</scope>
    <source>
        <strain evidence="9 10">DSM 21838</strain>
    </source>
</reference>
<keyword evidence="5 7" id="KW-1133">Transmembrane helix</keyword>
<dbReference type="InterPro" id="IPR000515">
    <property type="entry name" value="MetI-like"/>
</dbReference>
<dbReference type="PROSITE" id="PS50928">
    <property type="entry name" value="ABC_TM1"/>
    <property type="match status" value="1"/>
</dbReference>
<dbReference type="Pfam" id="PF00528">
    <property type="entry name" value="BPD_transp_1"/>
    <property type="match status" value="1"/>
</dbReference>
<evidence type="ECO:0000256" key="7">
    <source>
        <dbReference type="RuleBase" id="RU363032"/>
    </source>
</evidence>
<keyword evidence="6 7" id="KW-0472">Membrane</keyword>
<dbReference type="GO" id="GO:0005886">
    <property type="term" value="C:plasma membrane"/>
    <property type="evidence" value="ECO:0007669"/>
    <property type="project" value="UniProtKB-SubCell"/>
</dbReference>
<keyword evidence="4 7" id="KW-0812">Transmembrane</keyword>
<feature type="transmembrane region" description="Helical" evidence="7">
    <location>
        <begin position="109"/>
        <end position="131"/>
    </location>
</feature>
<evidence type="ECO:0000256" key="5">
    <source>
        <dbReference type="ARBA" id="ARBA00022989"/>
    </source>
</evidence>
<protein>
    <submittedName>
        <fullName evidence="9">Carbohydrate ABC transporter membrane protein 2 (CUT1 family)</fullName>
    </submittedName>
</protein>
<feature type="transmembrane region" description="Helical" evidence="7">
    <location>
        <begin position="12"/>
        <end position="33"/>
    </location>
</feature>
<comment type="caution">
    <text evidence="9">The sequence shown here is derived from an EMBL/GenBank/DDBJ whole genome shotgun (WGS) entry which is preliminary data.</text>
</comment>
<comment type="subcellular location">
    <subcellularLocation>
        <location evidence="1 7">Cell membrane</location>
        <topology evidence="1 7">Multi-pass membrane protein</topology>
    </subcellularLocation>
</comment>
<feature type="transmembrane region" description="Helical" evidence="7">
    <location>
        <begin position="143"/>
        <end position="163"/>
    </location>
</feature>
<dbReference type="PANTHER" id="PTHR43744">
    <property type="entry name" value="ABC TRANSPORTER PERMEASE PROTEIN MG189-RELATED-RELATED"/>
    <property type="match status" value="1"/>
</dbReference>
<keyword evidence="3" id="KW-1003">Cell membrane</keyword>
<proteinExistence type="inferred from homology"/>
<evidence type="ECO:0000256" key="1">
    <source>
        <dbReference type="ARBA" id="ARBA00004651"/>
    </source>
</evidence>
<comment type="similarity">
    <text evidence="7">Belongs to the binding-protein-dependent transport system permease family.</text>
</comment>
<dbReference type="PANTHER" id="PTHR43744:SF12">
    <property type="entry name" value="ABC TRANSPORTER PERMEASE PROTEIN MG189-RELATED"/>
    <property type="match status" value="1"/>
</dbReference>
<evidence type="ECO:0000256" key="3">
    <source>
        <dbReference type="ARBA" id="ARBA00022475"/>
    </source>
</evidence>
<dbReference type="GO" id="GO:0055085">
    <property type="term" value="P:transmembrane transport"/>
    <property type="evidence" value="ECO:0007669"/>
    <property type="project" value="InterPro"/>
</dbReference>
<dbReference type="AlphaFoldDB" id="A0A2A9EP73"/>
<organism evidence="9 10">
    <name type="scientific">Georgenia soli</name>
    <dbReference type="NCBI Taxonomy" id="638953"/>
    <lineage>
        <taxon>Bacteria</taxon>
        <taxon>Bacillati</taxon>
        <taxon>Actinomycetota</taxon>
        <taxon>Actinomycetes</taxon>
        <taxon>Micrococcales</taxon>
        <taxon>Bogoriellaceae</taxon>
        <taxon>Georgenia</taxon>
    </lineage>
</organism>